<dbReference type="InterPro" id="IPR036188">
    <property type="entry name" value="FAD/NAD-bd_sf"/>
</dbReference>
<evidence type="ECO:0000313" key="7">
    <source>
        <dbReference type="EMBL" id="GAA3714720.1"/>
    </source>
</evidence>
<proteinExistence type="inferred from homology"/>
<dbReference type="Gene3D" id="3.50.50.100">
    <property type="match status" value="1"/>
</dbReference>
<dbReference type="InterPro" id="IPR023753">
    <property type="entry name" value="FAD/NAD-binding_dom"/>
</dbReference>
<sequence>MVTDVVVLGGGYTAVWAARRLRHALGPAGGSRVRVTVVSASRSHAFHGWTAEVLTGHVRLERTLTPLTDLLPGVRVVTGTVESVDLDRRVVTVVGVTGMTQLRYDQLVLGVGSRDATEPVPGLHAYAHSTKGEGALEALIDHLDAVVARAAATPDPLELARLLTVLVAGGGFAGVETAVAVQQRLDRQVRGRRLGVGIRPRVVLAHAGPTLLPGLRPQLDRVADHAAAQVALAGVEVWCGGRLTAVTATTAHVEGRAALPIGTVVTTLGQVPVALPGTEMLARDPTGRLVVDQYLRVRDAAGVVDGVWAGGDVAAVPHPAGTGSCPASALWAIYHGERAGANVALALRGAPPRPFRFPGLGQAASFGVGVGSAELAGVPLLGLSGWLARWVLFHYYMPSRPVALRTALDWFRPSRPIPPASEAPTLSGQTNRSRAAA</sequence>
<organism evidence="7 8">
    <name type="scientific">Microlunatus aurantiacus</name>
    <dbReference type="NCBI Taxonomy" id="446786"/>
    <lineage>
        <taxon>Bacteria</taxon>
        <taxon>Bacillati</taxon>
        <taxon>Actinomycetota</taxon>
        <taxon>Actinomycetes</taxon>
        <taxon>Propionibacteriales</taxon>
        <taxon>Propionibacteriaceae</taxon>
        <taxon>Microlunatus</taxon>
    </lineage>
</organism>
<evidence type="ECO:0000256" key="3">
    <source>
        <dbReference type="ARBA" id="ARBA00022630"/>
    </source>
</evidence>
<reference evidence="8" key="1">
    <citation type="journal article" date="2019" name="Int. J. Syst. Evol. Microbiol.">
        <title>The Global Catalogue of Microorganisms (GCM) 10K type strain sequencing project: providing services to taxonomists for standard genome sequencing and annotation.</title>
        <authorList>
            <consortium name="The Broad Institute Genomics Platform"/>
            <consortium name="The Broad Institute Genome Sequencing Center for Infectious Disease"/>
            <person name="Wu L."/>
            <person name="Ma J."/>
        </authorList>
    </citation>
    <scope>NUCLEOTIDE SEQUENCE [LARGE SCALE GENOMIC DNA]</scope>
    <source>
        <strain evidence="8">JCM 16548</strain>
    </source>
</reference>
<accession>A0ABP7E5V4</accession>
<evidence type="ECO:0000256" key="5">
    <source>
        <dbReference type="ARBA" id="ARBA00023002"/>
    </source>
</evidence>
<comment type="caution">
    <text evidence="7">The sequence shown here is derived from an EMBL/GenBank/DDBJ whole genome shotgun (WGS) entry which is preliminary data.</text>
</comment>
<comment type="cofactor">
    <cofactor evidence="1">
        <name>FAD</name>
        <dbReference type="ChEBI" id="CHEBI:57692"/>
    </cofactor>
</comment>
<feature type="domain" description="FAD/NAD(P)-binding" evidence="6">
    <location>
        <begin position="4"/>
        <end position="317"/>
    </location>
</feature>
<keyword evidence="5" id="KW-0560">Oxidoreductase</keyword>
<dbReference type="RefSeq" id="WP_344813976.1">
    <property type="nucleotide sequence ID" value="NZ_BAAAYX010000020.1"/>
</dbReference>
<gene>
    <name evidence="7" type="ORF">GCM10022204_37400</name>
</gene>
<evidence type="ECO:0000256" key="4">
    <source>
        <dbReference type="ARBA" id="ARBA00022827"/>
    </source>
</evidence>
<dbReference type="InterPro" id="IPR051169">
    <property type="entry name" value="NADH-Q_oxidoreductase"/>
</dbReference>
<dbReference type="EMBL" id="BAAAYX010000020">
    <property type="protein sequence ID" value="GAA3714720.1"/>
    <property type="molecule type" value="Genomic_DNA"/>
</dbReference>
<evidence type="ECO:0000256" key="2">
    <source>
        <dbReference type="ARBA" id="ARBA00005272"/>
    </source>
</evidence>
<dbReference type="SUPFAM" id="SSF51905">
    <property type="entry name" value="FAD/NAD(P)-binding domain"/>
    <property type="match status" value="2"/>
</dbReference>
<dbReference type="Pfam" id="PF07992">
    <property type="entry name" value="Pyr_redox_2"/>
    <property type="match status" value="1"/>
</dbReference>
<keyword evidence="8" id="KW-1185">Reference proteome</keyword>
<dbReference type="PRINTS" id="PR00368">
    <property type="entry name" value="FADPNR"/>
</dbReference>
<keyword evidence="3" id="KW-0285">Flavoprotein</keyword>
<comment type="similarity">
    <text evidence="2">Belongs to the NADH dehydrogenase family.</text>
</comment>
<dbReference type="PANTHER" id="PTHR42913:SF3">
    <property type="entry name" value="64 KDA MITOCHONDRIAL NADH DEHYDROGENASE (EUROFUNG)"/>
    <property type="match status" value="1"/>
</dbReference>
<evidence type="ECO:0000256" key="1">
    <source>
        <dbReference type="ARBA" id="ARBA00001974"/>
    </source>
</evidence>
<evidence type="ECO:0000259" key="6">
    <source>
        <dbReference type="Pfam" id="PF07992"/>
    </source>
</evidence>
<keyword evidence="4" id="KW-0274">FAD</keyword>
<protein>
    <recommendedName>
        <fullName evidence="6">FAD/NAD(P)-binding domain-containing protein</fullName>
    </recommendedName>
</protein>
<name>A0ABP7E5V4_9ACTN</name>
<evidence type="ECO:0000313" key="8">
    <source>
        <dbReference type="Proteomes" id="UP001500051"/>
    </source>
</evidence>
<dbReference type="Proteomes" id="UP001500051">
    <property type="component" value="Unassembled WGS sequence"/>
</dbReference>
<dbReference type="PANTHER" id="PTHR42913">
    <property type="entry name" value="APOPTOSIS-INDUCING FACTOR 1"/>
    <property type="match status" value="1"/>
</dbReference>